<feature type="compositionally biased region" description="Acidic residues" evidence="1">
    <location>
        <begin position="34"/>
        <end position="47"/>
    </location>
</feature>
<feature type="region of interest" description="Disordered" evidence="1">
    <location>
        <begin position="1"/>
        <end position="59"/>
    </location>
</feature>
<name>A0A0B7KIY0_BIOOC</name>
<accession>A0A0B7KIY0</accession>
<sequence>MGNTKTTGKGKSTQAGATKAGKNTAASQQPVQEPEQDAAQEVADNEAGDNKGGKTINEYLPSQHPWHQYLRDSLQKPATADPKMLYYLGAVKIYKGEANLPTQIKELLKK</sequence>
<dbReference type="AlphaFoldDB" id="A0A0B7KIY0"/>
<gene>
    <name evidence="2" type="ORF">BN869_000013172_1</name>
</gene>
<evidence type="ECO:0000313" key="2">
    <source>
        <dbReference type="EMBL" id="CEO57114.1"/>
    </source>
</evidence>
<organism evidence="2">
    <name type="scientific">Bionectria ochroleuca</name>
    <name type="common">Gliocladium roseum</name>
    <dbReference type="NCBI Taxonomy" id="29856"/>
    <lineage>
        <taxon>Eukaryota</taxon>
        <taxon>Fungi</taxon>
        <taxon>Dikarya</taxon>
        <taxon>Ascomycota</taxon>
        <taxon>Pezizomycotina</taxon>
        <taxon>Sordariomycetes</taxon>
        <taxon>Hypocreomycetidae</taxon>
        <taxon>Hypocreales</taxon>
        <taxon>Bionectriaceae</taxon>
        <taxon>Clonostachys</taxon>
    </lineage>
</organism>
<proteinExistence type="predicted"/>
<protein>
    <submittedName>
        <fullName evidence="2">Uncharacterized protein</fullName>
    </submittedName>
</protein>
<dbReference type="EMBL" id="CDPU01000087">
    <property type="protein sequence ID" value="CEO57114.1"/>
    <property type="molecule type" value="Genomic_DNA"/>
</dbReference>
<evidence type="ECO:0000256" key="1">
    <source>
        <dbReference type="SAM" id="MobiDB-lite"/>
    </source>
</evidence>
<feature type="compositionally biased region" description="Low complexity" evidence="1">
    <location>
        <begin position="1"/>
        <end position="26"/>
    </location>
</feature>
<reference evidence="2" key="1">
    <citation type="submission" date="2015-01" db="EMBL/GenBank/DDBJ databases">
        <authorList>
            <person name="Durling Mikael"/>
        </authorList>
    </citation>
    <scope>NUCLEOTIDE SEQUENCE</scope>
</reference>